<evidence type="ECO:0000259" key="2">
    <source>
        <dbReference type="Pfam" id="PF14343"/>
    </source>
</evidence>
<dbReference type="RefSeq" id="WP_110832695.1">
    <property type="nucleotide sequence ID" value="NZ_QKLU01000005.1"/>
</dbReference>
<dbReference type="InterPro" id="IPR001119">
    <property type="entry name" value="SLH_dom"/>
</dbReference>
<gene>
    <name evidence="3" type="ORF">B0O44_105241</name>
</gene>
<keyword evidence="4" id="KW-1185">Reference proteome</keyword>
<feature type="domain" description="PrcB C-terminal" evidence="2">
    <location>
        <begin position="225"/>
        <end position="274"/>
    </location>
</feature>
<dbReference type="Pfam" id="PF00395">
    <property type="entry name" value="SLH"/>
    <property type="match status" value="1"/>
</dbReference>
<organism evidence="3 4">
    <name type="scientific">Pedobacter nutrimenti</name>
    <dbReference type="NCBI Taxonomy" id="1241337"/>
    <lineage>
        <taxon>Bacteria</taxon>
        <taxon>Pseudomonadati</taxon>
        <taxon>Bacteroidota</taxon>
        <taxon>Sphingobacteriia</taxon>
        <taxon>Sphingobacteriales</taxon>
        <taxon>Sphingobacteriaceae</taxon>
        <taxon>Pedobacter</taxon>
    </lineage>
</organism>
<sequence length="291" mass="32026">MNLSSVLILPLAFLMFENNQDTQLKNNSPLIRSEVFLKEVPKPKKSVSYEQGIDMIVKGLKLNIDHIRFIKAPKATDYFIYADDQSAYAQSLIIAANNGMKLPRNMKPTAVMSREQFALLLQQVIQSTGNYPTNMMFLVIKDAAAFSSGSNSSAVQDLVKYNVVALEKGYFRPKAAITQAEALKMVKNAEKFVHSSGPKNEDPDTAVQDEVVLTSAAVNAEVNRILISRGPKPNSGYGIEISGIDFISKTEAVVRYKLINPAPGNAYLQVVTEPKAETFISSAYKVGLKKN</sequence>
<evidence type="ECO:0000259" key="1">
    <source>
        <dbReference type="Pfam" id="PF00395"/>
    </source>
</evidence>
<accession>A0A318UQ74</accession>
<feature type="domain" description="SLH" evidence="1">
    <location>
        <begin position="141"/>
        <end position="182"/>
    </location>
</feature>
<name>A0A318UQ74_9SPHI</name>
<dbReference type="Proteomes" id="UP000248198">
    <property type="component" value="Unassembled WGS sequence"/>
</dbReference>
<comment type="caution">
    <text evidence="3">The sequence shown here is derived from an EMBL/GenBank/DDBJ whole genome shotgun (WGS) entry which is preliminary data.</text>
</comment>
<evidence type="ECO:0000313" key="3">
    <source>
        <dbReference type="EMBL" id="PYF72868.1"/>
    </source>
</evidence>
<dbReference type="EMBL" id="QKLU01000005">
    <property type="protein sequence ID" value="PYF72868.1"/>
    <property type="molecule type" value="Genomic_DNA"/>
</dbReference>
<proteinExistence type="predicted"/>
<reference evidence="3 4" key="1">
    <citation type="submission" date="2018-06" db="EMBL/GenBank/DDBJ databases">
        <title>Genomic Encyclopedia of Archaeal and Bacterial Type Strains, Phase II (KMG-II): from individual species to whole genera.</title>
        <authorList>
            <person name="Goeker M."/>
        </authorList>
    </citation>
    <scope>NUCLEOTIDE SEQUENCE [LARGE SCALE GENOMIC DNA]</scope>
    <source>
        <strain evidence="3 4">DSM 27372</strain>
    </source>
</reference>
<protein>
    <submittedName>
        <fullName evidence="3">S-layer family protein</fullName>
    </submittedName>
</protein>
<dbReference type="AlphaFoldDB" id="A0A318UQ74"/>
<dbReference type="InterPro" id="IPR025748">
    <property type="entry name" value="PrcB_C_dom"/>
</dbReference>
<dbReference type="OrthoDB" id="1738667at2"/>
<dbReference type="Pfam" id="PF14343">
    <property type="entry name" value="PrcB_C"/>
    <property type="match status" value="1"/>
</dbReference>
<evidence type="ECO:0000313" key="4">
    <source>
        <dbReference type="Proteomes" id="UP000248198"/>
    </source>
</evidence>